<name>A0A5C4JIX0_9ACTN</name>
<evidence type="ECO:0000313" key="1">
    <source>
        <dbReference type="EMBL" id="TMR06944.1"/>
    </source>
</evidence>
<accession>A0A5C4JIX0</accession>
<gene>
    <name evidence="1" type="ORF">ETD83_02720</name>
</gene>
<dbReference type="EMBL" id="VCKW01000007">
    <property type="protein sequence ID" value="TMR06944.1"/>
    <property type="molecule type" value="Genomic_DNA"/>
</dbReference>
<organism evidence="1 2">
    <name type="scientific">Actinomadura soli</name>
    <dbReference type="NCBI Taxonomy" id="2508997"/>
    <lineage>
        <taxon>Bacteria</taxon>
        <taxon>Bacillati</taxon>
        <taxon>Actinomycetota</taxon>
        <taxon>Actinomycetes</taxon>
        <taxon>Streptosporangiales</taxon>
        <taxon>Thermomonosporaceae</taxon>
        <taxon>Actinomadura</taxon>
    </lineage>
</organism>
<proteinExistence type="predicted"/>
<sequence length="77" mass="8596">MLREHGGWTPAAHEQLRCGNDALDAQCLPVPVRGAAAAIPEIVVKERERDLLRRLEAFIERMTPLLPDTHGTQEEQA</sequence>
<comment type="caution">
    <text evidence="1">The sequence shown here is derived from an EMBL/GenBank/DDBJ whole genome shotgun (WGS) entry which is preliminary data.</text>
</comment>
<dbReference type="Proteomes" id="UP000309174">
    <property type="component" value="Unassembled WGS sequence"/>
</dbReference>
<dbReference type="RefSeq" id="WP_138643435.1">
    <property type="nucleotide sequence ID" value="NZ_VCKW01000007.1"/>
</dbReference>
<evidence type="ECO:0000313" key="2">
    <source>
        <dbReference type="Proteomes" id="UP000309174"/>
    </source>
</evidence>
<reference evidence="1 2" key="1">
    <citation type="submission" date="2019-05" db="EMBL/GenBank/DDBJ databases">
        <title>Draft genome sequence of Actinomadura sp. 14C53.</title>
        <authorList>
            <person name="Saricaoglu S."/>
            <person name="Isik K."/>
        </authorList>
    </citation>
    <scope>NUCLEOTIDE SEQUENCE [LARGE SCALE GENOMIC DNA]</scope>
    <source>
        <strain evidence="1 2">14C53</strain>
    </source>
</reference>
<keyword evidence="2" id="KW-1185">Reference proteome</keyword>
<dbReference type="AlphaFoldDB" id="A0A5C4JIX0"/>
<protein>
    <submittedName>
        <fullName evidence="1">Uncharacterized protein</fullName>
    </submittedName>
</protein>